<dbReference type="FunFam" id="3.90.1640.10:FF:000002">
    <property type="entry name" value="Cyclic-di-AMP phosphodiesterase"/>
    <property type="match status" value="1"/>
</dbReference>
<evidence type="ECO:0000256" key="3">
    <source>
        <dbReference type="SAM" id="Phobius"/>
    </source>
</evidence>
<keyword evidence="6" id="KW-1185">Reference proteome</keyword>
<dbReference type="Pfam" id="PF13188">
    <property type="entry name" value="PAS_8"/>
    <property type="match status" value="1"/>
</dbReference>
<dbReference type="InterPro" id="IPR000160">
    <property type="entry name" value="GGDEF_dom"/>
</dbReference>
<dbReference type="InterPro" id="IPR051319">
    <property type="entry name" value="Oligoribo/pAp-PDE_c-di-AMP_PDE"/>
</dbReference>
<dbReference type="PANTHER" id="PTHR47618">
    <property type="entry name" value="BIFUNCTIONAL OLIGORIBONUCLEASE AND PAP PHOSPHATASE NRNA"/>
    <property type="match status" value="1"/>
</dbReference>
<dbReference type="GO" id="GO:0005886">
    <property type="term" value="C:plasma membrane"/>
    <property type="evidence" value="ECO:0007669"/>
    <property type="project" value="UniProtKB-SubCell"/>
</dbReference>
<comment type="subcellular location">
    <subcellularLocation>
        <location evidence="1">Cell membrane</location>
    </subcellularLocation>
</comment>
<dbReference type="AlphaFoldDB" id="A0A4Q7P3H2"/>
<accession>A0A4Q7P3H2</accession>
<dbReference type="GO" id="GO:0003676">
    <property type="term" value="F:nucleic acid binding"/>
    <property type="evidence" value="ECO:0007669"/>
    <property type="project" value="UniProtKB-UniRule"/>
</dbReference>
<keyword evidence="3" id="KW-1133">Transmembrane helix</keyword>
<proteinExistence type="inferred from homology"/>
<feature type="domain" description="GGDEF" evidence="4">
    <location>
        <begin position="208"/>
        <end position="336"/>
    </location>
</feature>
<dbReference type="InterPro" id="IPR000014">
    <property type="entry name" value="PAS"/>
</dbReference>
<dbReference type="InterPro" id="IPR035965">
    <property type="entry name" value="PAS-like_dom_sf"/>
</dbReference>
<feature type="binding site" evidence="2">
    <location>
        <position position="453"/>
    </location>
    <ligand>
        <name>Mn(2+)</name>
        <dbReference type="ChEBI" id="CHEBI:29035"/>
        <label>2</label>
    </ligand>
</feature>
<dbReference type="SUPFAM" id="SSF64182">
    <property type="entry name" value="DHH phosphoesterases"/>
    <property type="match status" value="1"/>
</dbReference>
<protein>
    <recommendedName>
        <fullName evidence="1">Cyclic-di-AMP phosphodiesterase</fullName>
        <ecNumber evidence="1">3.1.4.-</ecNumber>
    </recommendedName>
</protein>
<keyword evidence="1 3" id="KW-0472">Membrane</keyword>
<dbReference type="RefSeq" id="WP_130435480.1">
    <property type="nucleotide sequence ID" value="NZ_SGXF01000004.1"/>
</dbReference>
<keyword evidence="1" id="KW-1003">Cell membrane</keyword>
<dbReference type="EMBL" id="SGXF01000004">
    <property type="protein sequence ID" value="RZS94364.1"/>
    <property type="molecule type" value="Genomic_DNA"/>
</dbReference>
<dbReference type="OrthoDB" id="9759476at2"/>
<dbReference type="InterPro" id="IPR003156">
    <property type="entry name" value="DHHA1_dom"/>
</dbReference>
<sequence>MKQKQNQKQNNQKKINGKLKIYLRWPMVFSALTVLLNIFVFMVSFQAGVLMVGFTLLYLVMSGLLYWYRSKYVMTDLVTFAADYAQIQKQLLSEMSVPYAMTDENGRLLWMNQAFQRITGKDGKLYHYLNSVFTEITEEDFPKGEVEQITHIQYKEKKYWIEIKKIRITDVIREIDLPLKQESETDLFVLYLHDETELISYKNKIEEERLIAGLIYLDNYEEALESIEEVRRSLLVALIDRKINKYVSNMGGILKKIEKDKYFVVLKQKYLKELENTKFPLLEDVKTVNIGNEMSVTISIGLGKGGETYLQNYEYARTAIDMALGRGGDQAVIKDNGKIYYYGGKSQSVEKNTRVKARVKAQALRELIEGKEHVMIMGHNMSDVDSIGAGIGIYRAAKISGKKAHIVVNEITSSVKPLMDRFRDNPEYEQDIFINNERALEIIDPNTVLVVVDVNRPSYTECPDLLQISRHIVVLDHHRQTREVIDNAVLSYVEPYASSACEMVAEVLQYYEDNLRLRQLDAEALYAGIVIDTNNFMNKTGVRTFEAAAYLRRCGADVTRVRKMFRDEMGDYKARAAAVRDAEVFEGIFAISICPNDTVESPTIIGAQAANELLNIRGIKASFVLTEFHSKIYISARSIDEVNVQVIMERLGGGGHMTIAGAQLTGMDAKEAKEKVKEVLQSMTEGGEI</sequence>
<feature type="binding site" evidence="2">
    <location>
        <position position="477"/>
    </location>
    <ligand>
        <name>Mn(2+)</name>
        <dbReference type="ChEBI" id="CHEBI:29035"/>
        <label>2</label>
    </ligand>
</feature>
<dbReference type="Proteomes" id="UP000292927">
    <property type="component" value="Unassembled WGS sequence"/>
</dbReference>
<evidence type="ECO:0000256" key="1">
    <source>
        <dbReference type="PIRNR" id="PIRNR026583"/>
    </source>
</evidence>
<organism evidence="5 6">
    <name type="scientific">Cuneatibacter caecimuris</name>
    <dbReference type="NCBI Taxonomy" id="1796618"/>
    <lineage>
        <taxon>Bacteria</taxon>
        <taxon>Bacillati</taxon>
        <taxon>Bacillota</taxon>
        <taxon>Clostridia</taxon>
        <taxon>Lachnospirales</taxon>
        <taxon>Lachnospiraceae</taxon>
        <taxon>Cuneatibacter</taxon>
    </lineage>
</organism>
<dbReference type="GO" id="GO:0106409">
    <property type="term" value="F:cyclic-di-AMP phosphodiesterase activity"/>
    <property type="evidence" value="ECO:0007669"/>
    <property type="project" value="RHEA"/>
</dbReference>
<dbReference type="SUPFAM" id="SSF55785">
    <property type="entry name" value="PYP-like sensor domain (PAS domain)"/>
    <property type="match status" value="1"/>
</dbReference>
<dbReference type="Gene3D" id="3.90.1640.10">
    <property type="entry name" value="inorganic pyrophosphatase (n-terminal core)"/>
    <property type="match status" value="1"/>
</dbReference>
<dbReference type="GO" id="GO:0046872">
    <property type="term" value="F:metal ion binding"/>
    <property type="evidence" value="ECO:0007669"/>
    <property type="project" value="UniProtKB-KW"/>
</dbReference>
<evidence type="ECO:0000256" key="2">
    <source>
        <dbReference type="PIRSR" id="PIRSR026583-50"/>
    </source>
</evidence>
<evidence type="ECO:0000313" key="5">
    <source>
        <dbReference type="EMBL" id="RZS94364.1"/>
    </source>
</evidence>
<dbReference type="GO" id="GO:0016787">
    <property type="term" value="F:hydrolase activity"/>
    <property type="evidence" value="ECO:0007669"/>
    <property type="project" value="UniProtKB-UniRule"/>
</dbReference>
<feature type="binding site" evidence="2">
    <location>
        <position position="532"/>
    </location>
    <ligand>
        <name>Mn(2+)</name>
        <dbReference type="ChEBI" id="CHEBI:29035"/>
        <label>2</label>
    </ligand>
</feature>
<dbReference type="Gene3D" id="3.10.310.30">
    <property type="match status" value="1"/>
</dbReference>
<keyword evidence="2" id="KW-0479">Metal-binding</keyword>
<comment type="function">
    <text evidence="1">Has phosphodiesterase (PDE) activity against cyclic-di-AMP (c-di-AMP).</text>
</comment>
<dbReference type="InterPro" id="IPR001667">
    <property type="entry name" value="DDH_dom"/>
</dbReference>
<dbReference type="Pfam" id="PF01368">
    <property type="entry name" value="DHH"/>
    <property type="match status" value="1"/>
</dbReference>
<comment type="similarity">
    <text evidence="1">Belongs to the GdpP/PdeA phosphodiesterase family.</text>
</comment>
<feature type="transmembrane region" description="Helical" evidence="3">
    <location>
        <begin position="21"/>
        <end position="43"/>
    </location>
</feature>
<name>A0A4Q7P3H2_9FIRM</name>
<dbReference type="PIRSF" id="PIRSF026583">
    <property type="entry name" value="YybT"/>
    <property type="match status" value="1"/>
</dbReference>
<dbReference type="Pfam" id="PF02272">
    <property type="entry name" value="DHHA1"/>
    <property type="match status" value="1"/>
</dbReference>
<comment type="catalytic activity">
    <reaction evidence="1">
        <text>3',3'-c-di-AMP + H2O = 5'-O-phosphonoadenylyl-(3'-&gt;5')-adenosine + H(+)</text>
        <dbReference type="Rhea" id="RHEA:54420"/>
        <dbReference type="ChEBI" id="CHEBI:15377"/>
        <dbReference type="ChEBI" id="CHEBI:15378"/>
        <dbReference type="ChEBI" id="CHEBI:71500"/>
        <dbReference type="ChEBI" id="CHEBI:138171"/>
    </reaction>
</comment>
<dbReference type="PANTHER" id="PTHR47618:SF2">
    <property type="entry name" value="CYCLIC-DI-AMP PHOSPHODIESTERASE GDPP"/>
    <property type="match status" value="1"/>
</dbReference>
<comment type="cofactor">
    <cofactor evidence="2">
        <name>Mn(2+)</name>
        <dbReference type="ChEBI" id="CHEBI:29035"/>
    </cofactor>
    <text evidence="2">For phosphodiesterase activity, probably binds 2 Mn(2+) per subunit.</text>
</comment>
<dbReference type="Gene3D" id="3.30.450.20">
    <property type="entry name" value="PAS domain"/>
    <property type="match status" value="1"/>
</dbReference>
<feature type="transmembrane region" description="Helical" evidence="3">
    <location>
        <begin position="49"/>
        <end position="68"/>
    </location>
</feature>
<keyword evidence="1" id="KW-0378">Hydrolase</keyword>
<feature type="binding site" evidence="2">
    <location>
        <position position="383"/>
    </location>
    <ligand>
        <name>Mn(2+)</name>
        <dbReference type="ChEBI" id="CHEBI:29035"/>
        <label>1</label>
    </ligand>
</feature>
<keyword evidence="2" id="KW-0464">Manganese</keyword>
<feature type="binding site" evidence="2">
    <location>
        <position position="453"/>
    </location>
    <ligand>
        <name>Mn(2+)</name>
        <dbReference type="ChEBI" id="CHEBI:29035"/>
        <label>1</label>
    </ligand>
</feature>
<gene>
    <name evidence="5" type="ORF">EV209_2206</name>
</gene>
<dbReference type="Pfam" id="PF24898">
    <property type="entry name" value="GGDEF_GdpP"/>
    <property type="match status" value="1"/>
</dbReference>
<feature type="binding site" evidence="2">
    <location>
        <position position="379"/>
    </location>
    <ligand>
        <name>Mn(2+)</name>
        <dbReference type="ChEBI" id="CHEBI:29035"/>
        <label>1</label>
    </ligand>
</feature>
<feature type="binding site" evidence="2">
    <location>
        <position position="385"/>
    </location>
    <ligand>
        <name>Mn(2+)</name>
        <dbReference type="ChEBI" id="CHEBI:29035"/>
        <label>2</label>
    </ligand>
</feature>
<dbReference type="EC" id="3.1.4.-" evidence="1"/>
<evidence type="ECO:0000313" key="6">
    <source>
        <dbReference type="Proteomes" id="UP000292927"/>
    </source>
</evidence>
<dbReference type="InterPro" id="IPR014528">
    <property type="entry name" value="GdpP/PdeA"/>
</dbReference>
<dbReference type="PROSITE" id="PS50887">
    <property type="entry name" value="GGDEF"/>
    <property type="match status" value="1"/>
</dbReference>
<comment type="caution">
    <text evidence="5">The sequence shown here is derived from an EMBL/GenBank/DDBJ whole genome shotgun (WGS) entry which is preliminary data.</text>
</comment>
<dbReference type="InterPro" id="IPR038763">
    <property type="entry name" value="DHH_sf"/>
</dbReference>
<keyword evidence="3" id="KW-0812">Transmembrane</keyword>
<reference evidence="5 6" key="1">
    <citation type="submission" date="2019-02" db="EMBL/GenBank/DDBJ databases">
        <title>Genomic Encyclopedia of Type Strains, Phase IV (KMG-IV): sequencing the most valuable type-strain genomes for metagenomic binning, comparative biology and taxonomic classification.</title>
        <authorList>
            <person name="Goeker M."/>
        </authorList>
    </citation>
    <scope>NUCLEOTIDE SEQUENCE [LARGE SCALE GENOMIC DNA]</scope>
    <source>
        <strain evidence="5 6">DSM 29486</strain>
    </source>
</reference>
<evidence type="ECO:0000259" key="4">
    <source>
        <dbReference type="PROSITE" id="PS50887"/>
    </source>
</evidence>